<feature type="compositionally biased region" description="Basic residues" evidence="1">
    <location>
        <begin position="886"/>
        <end position="895"/>
    </location>
</feature>
<dbReference type="AlphaFoldDB" id="A0ABC8Z240"/>
<dbReference type="PANTHER" id="PTHR21556:SF2">
    <property type="entry name" value="TRESLIN"/>
    <property type="match status" value="1"/>
</dbReference>
<organism evidence="2 3">
    <name type="scientific">Urochloa decumbens</name>
    <dbReference type="NCBI Taxonomy" id="240449"/>
    <lineage>
        <taxon>Eukaryota</taxon>
        <taxon>Viridiplantae</taxon>
        <taxon>Streptophyta</taxon>
        <taxon>Embryophyta</taxon>
        <taxon>Tracheophyta</taxon>
        <taxon>Spermatophyta</taxon>
        <taxon>Magnoliopsida</taxon>
        <taxon>Liliopsida</taxon>
        <taxon>Poales</taxon>
        <taxon>Poaceae</taxon>
        <taxon>PACMAD clade</taxon>
        <taxon>Panicoideae</taxon>
        <taxon>Panicodae</taxon>
        <taxon>Paniceae</taxon>
        <taxon>Melinidinae</taxon>
        <taxon>Urochloa</taxon>
    </lineage>
</organism>
<feature type="compositionally biased region" description="Polar residues" evidence="1">
    <location>
        <begin position="807"/>
        <end position="816"/>
    </location>
</feature>
<dbReference type="Proteomes" id="UP001497457">
    <property type="component" value="Chromosome 17b"/>
</dbReference>
<dbReference type="InterPro" id="IPR026153">
    <property type="entry name" value="Treslin"/>
</dbReference>
<gene>
    <name evidence="2" type="ORF">URODEC1_LOCUS39515</name>
</gene>
<accession>A0ABC8Z240</accession>
<name>A0ABC8Z240_9POAL</name>
<evidence type="ECO:0008006" key="4">
    <source>
        <dbReference type="Google" id="ProtNLM"/>
    </source>
</evidence>
<evidence type="ECO:0000256" key="1">
    <source>
        <dbReference type="SAM" id="MobiDB-lite"/>
    </source>
</evidence>
<dbReference type="PANTHER" id="PTHR21556">
    <property type="entry name" value="TRESLIN"/>
    <property type="match status" value="1"/>
</dbReference>
<evidence type="ECO:0000313" key="2">
    <source>
        <dbReference type="EMBL" id="CAL4952443.1"/>
    </source>
</evidence>
<feature type="region of interest" description="Disordered" evidence="1">
    <location>
        <begin position="787"/>
        <end position="816"/>
    </location>
</feature>
<proteinExistence type="predicted"/>
<evidence type="ECO:0000313" key="3">
    <source>
        <dbReference type="Proteomes" id="UP001497457"/>
    </source>
</evidence>
<reference evidence="3" key="1">
    <citation type="submission" date="2024-06" db="EMBL/GenBank/DDBJ databases">
        <authorList>
            <person name="Ryan C."/>
        </authorList>
    </citation>
    <scope>NUCLEOTIDE SEQUENCE [LARGE SCALE GENOMIC DNA]</scope>
</reference>
<keyword evidence="3" id="KW-1185">Reference proteome</keyword>
<feature type="region of interest" description="Disordered" evidence="1">
    <location>
        <begin position="873"/>
        <end position="955"/>
    </location>
</feature>
<reference evidence="2 3" key="2">
    <citation type="submission" date="2024-10" db="EMBL/GenBank/DDBJ databases">
        <authorList>
            <person name="Ryan C."/>
        </authorList>
    </citation>
    <scope>NUCLEOTIDE SEQUENCE [LARGE SCALE GENOMIC DNA]</scope>
</reference>
<protein>
    <recommendedName>
        <fullName evidence="4">Treslin N-terminal domain-containing protein</fullName>
    </recommendedName>
</protein>
<sequence length="955" mass="104498">MTAGAGEPRRIVLLLDLDPLLPSPGTSAPSSAPAPPASSYLAAVLPAATSLLAASPSPASLSAGRLFFSSLSPILSSSLLPRPLPAAPTPLSFDLHPSTLAALAPLRRLALRAPAHPRVPASSSIAKSLLQLEHDYSWDPDPQRARRRGFDPPPNLVVLFTAAAEFDEFGDKGSFVDKFRKVFGPARDRLSANGLQVCWVAVASASEGIRRAVTELGWWFTTADAVALGSAVAPPALVWGGVGLGSGEGGRRGEVVLEIADVEGKPLLCKGCEVEVVGFPRCQASGSGVSRIHVKSVCEVGNWEQLMSRDGDVAMVRGCLREGSKGDGEEAVGKEYFPHQLLELVLGDEKDQLGGAKPVWQLILVFLSRRNYCAVVSVLDGDGNSVDGVLVPFSMNCALLHFNKNDSGLGQIPAKGRETPDSRVSDAAKVQSARRKRSRLVNKLPEATTWNTFCDVLLKHADGSVPVVDFEELYFSRYGTTSKKLRFLKCWMKQVKQSYLNTLPSLPTEREKCLPSKDESEARILVSEEDASASHVNFSVDDVDSNKVDTPLNEADCNKVETPVDEADCSGVDKTVGEESSMFSSLEDLEAFLGSVPHKIEQALCSEDADLGNLAERFVLLSVHALLVKHGKIAVRYFEYKEAEDASGAKIACELSNILLRKPKELVSKYKGSNSASAASEQTAKYSTCYKIREHELQILLRMEIIKSELGSAIEEGSKQKMIKEICSLLQFIDINLQGDSFQSDSILEYAEKTVKSRYINSMEDVIKKIYTQMEFDLFDDEDEIDFSDSIPSSSNQEDVRGRSHRNSAGASTSASALHLLQQDAQSSRQRDEDRHDKLMARAQERRDRQRRLSSFTSWVPDLRRVWALKHPGKEPSVPMPCSRSSNKRRKRRRAACTDMVLETPMTAKRQESESEWPPESDGGERMSRAATLGTVSKTLFDDEEIETDVSSSSM</sequence>
<dbReference type="EMBL" id="OZ075127">
    <property type="protein sequence ID" value="CAL4952443.1"/>
    <property type="molecule type" value="Genomic_DNA"/>
</dbReference>